<sequence>MTDQTAVESVEETVEESVEETSRMLYPLLAQWWQENARDFPWRFGKTDAWGVLLSEVMSQQTPMTRVLPYWMSWMDVWPTPRALSEATPAEVITAWGTLGYPRRALRLRECAQAIVERHAGHVPDAYEDLVALPGIGDYTASAVLAFHYQQRIPVLDTNVRRVLTRALDGQESRGRSATAREKQLAGRALPADRARSVLWNQATMELGATVCTAKNPNCDACPLRARCAFAAAGWPGLGQKRTRAKQSFAGTNRQVRGLILKALRAEPTHELSYERVRGVWADAVQLDACIASLDEDGLVVIRADHSVALP</sequence>
<dbReference type="GO" id="GO:0032357">
    <property type="term" value="F:oxidized purine DNA binding"/>
    <property type="evidence" value="ECO:0007669"/>
    <property type="project" value="TreeGrafter"/>
</dbReference>
<keyword evidence="15" id="KW-1185">Reference proteome</keyword>
<keyword evidence="7" id="KW-0227">DNA damage</keyword>
<dbReference type="PANTHER" id="PTHR42944">
    <property type="entry name" value="ADENINE DNA GLYCOSYLASE"/>
    <property type="match status" value="1"/>
</dbReference>
<evidence type="ECO:0000256" key="12">
    <source>
        <dbReference type="ARBA" id="ARBA00023295"/>
    </source>
</evidence>
<dbReference type="InterPro" id="IPR023170">
    <property type="entry name" value="HhH_base_excis_C"/>
</dbReference>
<keyword evidence="6" id="KW-0479">Metal-binding</keyword>
<dbReference type="Gene3D" id="1.10.1670.10">
    <property type="entry name" value="Helix-hairpin-Helix base-excision DNA repair enzymes (C-terminal)"/>
    <property type="match status" value="1"/>
</dbReference>
<keyword evidence="10" id="KW-0411">Iron-sulfur</keyword>
<dbReference type="Pfam" id="PF00633">
    <property type="entry name" value="HHH"/>
    <property type="match status" value="1"/>
</dbReference>
<dbReference type="GO" id="GO:0006284">
    <property type="term" value="P:base-excision repair"/>
    <property type="evidence" value="ECO:0007669"/>
    <property type="project" value="InterPro"/>
</dbReference>
<dbReference type="PANTHER" id="PTHR42944:SF1">
    <property type="entry name" value="ADENINE DNA GLYCOSYLASE"/>
    <property type="match status" value="1"/>
</dbReference>
<evidence type="ECO:0000256" key="11">
    <source>
        <dbReference type="ARBA" id="ARBA00023204"/>
    </source>
</evidence>
<comment type="cofactor">
    <cofactor evidence="2">
        <name>[4Fe-4S] cluster</name>
        <dbReference type="ChEBI" id="CHEBI:49883"/>
    </cofactor>
</comment>
<dbReference type="SUPFAM" id="SSF48150">
    <property type="entry name" value="DNA-glycosylase"/>
    <property type="match status" value="1"/>
</dbReference>
<evidence type="ECO:0000313" key="14">
    <source>
        <dbReference type="EMBL" id="OZG54933.1"/>
    </source>
</evidence>
<dbReference type="InterPro" id="IPR044298">
    <property type="entry name" value="MIG/MutY"/>
</dbReference>
<evidence type="ECO:0000256" key="3">
    <source>
        <dbReference type="ARBA" id="ARBA00008343"/>
    </source>
</evidence>
<evidence type="ECO:0000313" key="15">
    <source>
        <dbReference type="Proteomes" id="UP000243657"/>
    </source>
</evidence>
<dbReference type="GO" id="GO:0035485">
    <property type="term" value="F:adenine/guanine mispair binding"/>
    <property type="evidence" value="ECO:0007669"/>
    <property type="project" value="TreeGrafter"/>
</dbReference>
<comment type="similarity">
    <text evidence="3">Belongs to the Nth/MutY family.</text>
</comment>
<evidence type="ECO:0000256" key="9">
    <source>
        <dbReference type="ARBA" id="ARBA00023004"/>
    </source>
</evidence>
<evidence type="ECO:0000256" key="2">
    <source>
        <dbReference type="ARBA" id="ARBA00001966"/>
    </source>
</evidence>
<dbReference type="InterPro" id="IPR011257">
    <property type="entry name" value="DNA_glycosylase"/>
</dbReference>
<dbReference type="InterPro" id="IPR003651">
    <property type="entry name" value="Endonuclease3_FeS-loop_motif"/>
</dbReference>
<accession>A0A261F7C3</accession>
<evidence type="ECO:0000259" key="13">
    <source>
        <dbReference type="SMART" id="SM00478"/>
    </source>
</evidence>
<evidence type="ECO:0000256" key="1">
    <source>
        <dbReference type="ARBA" id="ARBA00000843"/>
    </source>
</evidence>
<name>A0A261F7C3_9BIFI</name>
<dbReference type="GO" id="GO:0006298">
    <property type="term" value="P:mismatch repair"/>
    <property type="evidence" value="ECO:0007669"/>
    <property type="project" value="TreeGrafter"/>
</dbReference>
<organism evidence="14 15">
    <name type="scientific">Alloscardovia macacae</name>
    <dbReference type="NCBI Taxonomy" id="1160091"/>
    <lineage>
        <taxon>Bacteria</taxon>
        <taxon>Bacillati</taxon>
        <taxon>Actinomycetota</taxon>
        <taxon>Actinomycetes</taxon>
        <taxon>Bifidobacteriales</taxon>
        <taxon>Bifidobacteriaceae</taxon>
        <taxon>Alloscardovia</taxon>
    </lineage>
</organism>
<evidence type="ECO:0000256" key="4">
    <source>
        <dbReference type="ARBA" id="ARBA00012045"/>
    </source>
</evidence>
<dbReference type="CDD" id="cd00056">
    <property type="entry name" value="ENDO3c"/>
    <property type="match status" value="1"/>
</dbReference>
<dbReference type="AlphaFoldDB" id="A0A261F7C3"/>
<evidence type="ECO:0000256" key="7">
    <source>
        <dbReference type="ARBA" id="ARBA00022763"/>
    </source>
</evidence>
<dbReference type="SMART" id="SM00525">
    <property type="entry name" value="FES"/>
    <property type="match status" value="1"/>
</dbReference>
<dbReference type="Proteomes" id="UP000243657">
    <property type="component" value="Unassembled WGS sequence"/>
</dbReference>
<evidence type="ECO:0000256" key="6">
    <source>
        <dbReference type="ARBA" id="ARBA00022723"/>
    </source>
</evidence>
<dbReference type="InterPro" id="IPR003265">
    <property type="entry name" value="HhH-GPD_domain"/>
</dbReference>
<dbReference type="Pfam" id="PF00730">
    <property type="entry name" value="HhH-GPD"/>
    <property type="match status" value="1"/>
</dbReference>
<dbReference type="GO" id="GO:0051539">
    <property type="term" value="F:4 iron, 4 sulfur cluster binding"/>
    <property type="evidence" value="ECO:0007669"/>
    <property type="project" value="InterPro"/>
</dbReference>
<dbReference type="GO" id="GO:0000701">
    <property type="term" value="F:purine-specific mismatch base pair DNA N-glycosylase activity"/>
    <property type="evidence" value="ECO:0007669"/>
    <property type="project" value="UniProtKB-EC"/>
</dbReference>
<dbReference type="EMBL" id="MWWT01000001">
    <property type="protein sequence ID" value="OZG54933.1"/>
    <property type="molecule type" value="Genomic_DNA"/>
</dbReference>
<dbReference type="SMART" id="SM00478">
    <property type="entry name" value="ENDO3c"/>
    <property type="match status" value="1"/>
</dbReference>
<dbReference type="Gene3D" id="1.10.340.30">
    <property type="entry name" value="Hypothetical protein, domain 2"/>
    <property type="match status" value="1"/>
</dbReference>
<comment type="caution">
    <text evidence="14">The sequence shown here is derived from an EMBL/GenBank/DDBJ whole genome shotgun (WGS) entry which is preliminary data.</text>
</comment>
<evidence type="ECO:0000256" key="10">
    <source>
        <dbReference type="ARBA" id="ARBA00023014"/>
    </source>
</evidence>
<keyword evidence="11" id="KW-0234">DNA repair</keyword>
<gene>
    <name evidence="14" type="ORF">ALMA_0258</name>
</gene>
<dbReference type="EC" id="3.2.2.31" evidence="4"/>
<dbReference type="GO" id="GO:0034039">
    <property type="term" value="F:8-oxo-7,8-dihydroguanine DNA N-glycosylase activity"/>
    <property type="evidence" value="ECO:0007669"/>
    <property type="project" value="TreeGrafter"/>
</dbReference>
<protein>
    <recommendedName>
        <fullName evidence="5">Adenine DNA glycosylase</fullName>
        <ecNumber evidence="4">3.2.2.31</ecNumber>
    </recommendedName>
</protein>
<feature type="domain" description="HhH-GPD" evidence="13">
    <location>
        <begin position="58"/>
        <end position="210"/>
    </location>
</feature>
<dbReference type="Pfam" id="PF10576">
    <property type="entry name" value="EndIII_4Fe-2S"/>
    <property type="match status" value="1"/>
</dbReference>
<evidence type="ECO:0000256" key="8">
    <source>
        <dbReference type="ARBA" id="ARBA00022801"/>
    </source>
</evidence>
<dbReference type="GO" id="GO:0046872">
    <property type="term" value="F:metal ion binding"/>
    <property type="evidence" value="ECO:0007669"/>
    <property type="project" value="UniProtKB-KW"/>
</dbReference>
<dbReference type="RefSeq" id="WP_094726042.1">
    <property type="nucleotide sequence ID" value="NZ_JBHLWS010000010.1"/>
</dbReference>
<proteinExistence type="inferred from homology"/>
<keyword evidence="9" id="KW-0408">Iron</keyword>
<evidence type="ECO:0000256" key="5">
    <source>
        <dbReference type="ARBA" id="ARBA00022023"/>
    </source>
</evidence>
<reference evidence="14 15" key="1">
    <citation type="journal article" date="2017" name="BMC Genomics">
        <title>Comparative genomic and phylogenomic analyses of the Bifidobacteriaceae family.</title>
        <authorList>
            <person name="Lugli G.A."/>
            <person name="Milani C."/>
            <person name="Turroni F."/>
            <person name="Duranti S."/>
            <person name="Mancabelli L."/>
            <person name="Mangifesta M."/>
            <person name="Ferrario C."/>
            <person name="Modesto M."/>
            <person name="Mattarelli P."/>
            <person name="Jiri K."/>
            <person name="van Sinderen D."/>
            <person name="Ventura M."/>
        </authorList>
    </citation>
    <scope>NUCLEOTIDE SEQUENCE [LARGE SCALE GENOMIC DNA]</scope>
    <source>
        <strain evidence="14 15">DSM 24762</strain>
    </source>
</reference>
<dbReference type="InterPro" id="IPR000445">
    <property type="entry name" value="HhH_motif"/>
</dbReference>
<keyword evidence="8" id="KW-0378">Hydrolase</keyword>
<comment type="catalytic activity">
    <reaction evidence="1">
        <text>Hydrolyzes free adenine bases from 7,8-dihydro-8-oxoguanine:adenine mismatched double-stranded DNA, leaving an apurinic site.</text>
        <dbReference type="EC" id="3.2.2.31"/>
    </reaction>
</comment>
<keyword evidence="12" id="KW-0326">Glycosidase</keyword>